<keyword evidence="3" id="KW-1185">Reference proteome</keyword>
<keyword evidence="2" id="KW-0540">Nuclease</keyword>
<feature type="domain" description="GIY-YIG" evidence="1">
    <location>
        <begin position="30"/>
        <end position="119"/>
    </location>
</feature>
<dbReference type="InterPro" id="IPR035901">
    <property type="entry name" value="GIY-YIG_endonuc_sf"/>
</dbReference>
<dbReference type="SMART" id="SM00465">
    <property type="entry name" value="GIYc"/>
    <property type="match status" value="1"/>
</dbReference>
<name>A0A9Q8T9Q0_9PEZI</name>
<dbReference type="NCBIfam" id="TIGR01453">
    <property type="entry name" value="grpIintron_endo"/>
    <property type="match status" value="1"/>
</dbReference>
<keyword evidence="2" id="KW-0378">Hydrolase</keyword>
<dbReference type="CDD" id="cd10445">
    <property type="entry name" value="GIY-YIG_bI1_like"/>
    <property type="match status" value="1"/>
</dbReference>
<dbReference type="Proteomes" id="UP000830671">
    <property type="component" value="Mitochondrion MT"/>
</dbReference>
<keyword evidence="2" id="KW-0255">Endonuclease</keyword>
<sequence length="204" mass="24099">MIKNRLEVLPVKTYNFLLRDKVLILKDNKNKTGVYRWINKITNKSYVGASFNLSYRLKNYYSTKYMQNKLLAGNSLIYYAFLNYEYSDFYLEILEYCDKQDIVNKEQYYIDLFKPEYNILKYARSSLGFKHSAATKNLMRMAKLGKTNSLGYSLKIENKYTRDIIVYSSIKQAAKSLGYHPSTLGQALRTHQFFETTKHLITRN</sequence>
<dbReference type="InterPro" id="IPR000305">
    <property type="entry name" value="GIY-YIG_endonuc"/>
</dbReference>
<evidence type="ECO:0000313" key="2">
    <source>
        <dbReference type="EMBL" id="UQC91695.1"/>
    </source>
</evidence>
<evidence type="ECO:0000313" key="3">
    <source>
        <dbReference type="Proteomes" id="UP000830671"/>
    </source>
</evidence>
<dbReference type="GO" id="GO:0004519">
    <property type="term" value="F:endonuclease activity"/>
    <property type="evidence" value="ECO:0007669"/>
    <property type="project" value="UniProtKB-KW"/>
</dbReference>
<protein>
    <submittedName>
        <fullName evidence="2">GIY-YIG endonuclease</fullName>
    </submittedName>
</protein>
<dbReference type="SUPFAM" id="SSF82771">
    <property type="entry name" value="GIY-YIG endonuclease"/>
    <property type="match status" value="1"/>
</dbReference>
<dbReference type="Pfam" id="PF01541">
    <property type="entry name" value="GIY-YIG"/>
    <property type="match status" value="1"/>
</dbReference>
<dbReference type="PROSITE" id="PS50164">
    <property type="entry name" value="GIY_YIG"/>
    <property type="match status" value="1"/>
</dbReference>
<accession>A0A9Q8T9Q0</accession>
<geneLocation type="mitochondrion" evidence="2"/>
<keyword evidence="2" id="KW-0496">Mitochondrion</keyword>
<dbReference type="Gene3D" id="3.40.1440.10">
    <property type="entry name" value="GIY-YIG endonuclease"/>
    <property type="match status" value="1"/>
</dbReference>
<evidence type="ECO:0000259" key="1">
    <source>
        <dbReference type="PROSITE" id="PS50164"/>
    </source>
</evidence>
<dbReference type="EMBL" id="CP019482">
    <property type="protein sequence ID" value="UQC91695.1"/>
    <property type="molecule type" value="Genomic_DNA"/>
</dbReference>
<dbReference type="SUPFAM" id="SSF64496">
    <property type="entry name" value="DNA-binding domain of intron-encoded endonucleases"/>
    <property type="match status" value="1"/>
</dbReference>
<organism evidence="2 3">
    <name type="scientific">Colletotrichum lupini</name>
    <dbReference type="NCBI Taxonomy" id="145971"/>
    <lineage>
        <taxon>Eukaryota</taxon>
        <taxon>Fungi</taxon>
        <taxon>Dikarya</taxon>
        <taxon>Ascomycota</taxon>
        <taxon>Pezizomycotina</taxon>
        <taxon>Sordariomycetes</taxon>
        <taxon>Hypocreomycetidae</taxon>
        <taxon>Glomerellales</taxon>
        <taxon>Glomerellaceae</taxon>
        <taxon>Colletotrichum</taxon>
        <taxon>Colletotrichum acutatum species complex</taxon>
    </lineage>
</organism>
<dbReference type="InterPro" id="IPR006350">
    <property type="entry name" value="Intron_endoG1"/>
</dbReference>
<gene>
    <name evidence="2" type="ORF">CLUP02_30015</name>
</gene>
<reference evidence="2" key="1">
    <citation type="journal article" date="2021" name="Mol. Plant Microbe Interact.">
        <title>Complete Genome Sequence of the Plant-Pathogenic Fungus Colletotrichum lupini.</title>
        <authorList>
            <person name="Baroncelli R."/>
            <person name="Pensec F."/>
            <person name="Da Lio D."/>
            <person name="Boufleur T."/>
            <person name="Vicente I."/>
            <person name="Sarrocco S."/>
            <person name="Picot A."/>
            <person name="Baraldi E."/>
            <person name="Sukno S."/>
            <person name="Thon M."/>
            <person name="Le Floch G."/>
        </authorList>
    </citation>
    <scope>NUCLEOTIDE SEQUENCE</scope>
    <source>
        <strain evidence="2">IMI 504893</strain>
    </source>
</reference>
<proteinExistence type="predicted"/>
<dbReference type="AlphaFoldDB" id="A0A9Q8T9Q0"/>